<evidence type="ECO:0000313" key="3">
    <source>
        <dbReference type="Proteomes" id="UP000663879"/>
    </source>
</evidence>
<dbReference type="AlphaFoldDB" id="A0A813SHG2"/>
<feature type="compositionally biased region" description="Basic and acidic residues" evidence="1">
    <location>
        <begin position="149"/>
        <end position="166"/>
    </location>
</feature>
<comment type="caution">
    <text evidence="2">The sequence shown here is derived from an EMBL/GenBank/DDBJ whole genome shotgun (WGS) entry which is preliminary data.</text>
</comment>
<reference evidence="2" key="1">
    <citation type="submission" date="2021-02" db="EMBL/GenBank/DDBJ databases">
        <authorList>
            <person name="Nowell W R."/>
        </authorList>
    </citation>
    <scope>NUCLEOTIDE SEQUENCE</scope>
    <source>
        <strain evidence="2">Ploen Becks lab</strain>
    </source>
</reference>
<keyword evidence="3" id="KW-1185">Reference proteome</keyword>
<sequence>MDLTENGLRILAIHLEGIRRIKESDYLTEEEKKWHTDLCIKNYYQGLFDPKMLQNEEITLLIEKSASNLKDEQSMQTIEEKKSIVRADLNNVVNENVSQLETIEETENSSKDVKEKKLKSVKGDLNKLNQQKKSQSETVDQIIVFGPEKPLEKNTDQTDPKEDELKQKKHSTLFKCKNKSEEHNDIPGEKTSDS</sequence>
<proteinExistence type="predicted"/>
<feature type="compositionally biased region" description="Basic and acidic residues" evidence="1">
    <location>
        <begin position="178"/>
        <end position="194"/>
    </location>
</feature>
<organism evidence="2 3">
    <name type="scientific">Brachionus calyciflorus</name>
    <dbReference type="NCBI Taxonomy" id="104777"/>
    <lineage>
        <taxon>Eukaryota</taxon>
        <taxon>Metazoa</taxon>
        <taxon>Spiralia</taxon>
        <taxon>Gnathifera</taxon>
        <taxon>Rotifera</taxon>
        <taxon>Eurotatoria</taxon>
        <taxon>Monogononta</taxon>
        <taxon>Pseudotrocha</taxon>
        <taxon>Ploima</taxon>
        <taxon>Brachionidae</taxon>
        <taxon>Brachionus</taxon>
    </lineage>
</organism>
<dbReference type="EMBL" id="CAJNOC010000715">
    <property type="protein sequence ID" value="CAF0795189.1"/>
    <property type="molecule type" value="Genomic_DNA"/>
</dbReference>
<dbReference type="Proteomes" id="UP000663879">
    <property type="component" value="Unassembled WGS sequence"/>
</dbReference>
<feature type="non-terminal residue" evidence="2">
    <location>
        <position position="1"/>
    </location>
</feature>
<evidence type="ECO:0000313" key="2">
    <source>
        <dbReference type="EMBL" id="CAF0795189.1"/>
    </source>
</evidence>
<evidence type="ECO:0000256" key="1">
    <source>
        <dbReference type="SAM" id="MobiDB-lite"/>
    </source>
</evidence>
<name>A0A813SHG2_9BILA</name>
<feature type="compositionally biased region" description="Polar residues" evidence="1">
    <location>
        <begin position="127"/>
        <end position="139"/>
    </location>
</feature>
<accession>A0A813SHG2</accession>
<protein>
    <submittedName>
        <fullName evidence="2">Uncharacterized protein</fullName>
    </submittedName>
</protein>
<gene>
    <name evidence="2" type="ORF">OXX778_LOCUS6177</name>
</gene>
<feature type="region of interest" description="Disordered" evidence="1">
    <location>
        <begin position="126"/>
        <end position="194"/>
    </location>
</feature>